<reference evidence="6 7" key="1">
    <citation type="submission" date="2024-02" db="EMBL/GenBank/DDBJ databases">
        <authorList>
            <person name="Chen Y."/>
            <person name="Shah S."/>
            <person name="Dougan E. K."/>
            <person name="Thang M."/>
            <person name="Chan C."/>
        </authorList>
    </citation>
    <scope>NUCLEOTIDE SEQUENCE [LARGE SCALE GENOMIC DNA]</scope>
</reference>
<organism evidence="6 7">
    <name type="scientific">Durusdinium trenchii</name>
    <dbReference type="NCBI Taxonomy" id="1381693"/>
    <lineage>
        <taxon>Eukaryota</taxon>
        <taxon>Sar</taxon>
        <taxon>Alveolata</taxon>
        <taxon>Dinophyceae</taxon>
        <taxon>Suessiales</taxon>
        <taxon>Symbiodiniaceae</taxon>
        <taxon>Durusdinium</taxon>
    </lineage>
</organism>
<feature type="repeat" description="ANK" evidence="3">
    <location>
        <begin position="4038"/>
        <end position="4070"/>
    </location>
</feature>
<dbReference type="SUPFAM" id="SSF49899">
    <property type="entry name" value="Concanavalin A-like lectins/glucanases"/>
    <property type="match status" value="1"/>
</dbReference>
<keyword evidence="7" id="KW-1185">Reference proteome</keyword>
<feature type="repeat" description="ANK" evidence="3">
    <location>
        <begin position="3559"/>
        <end position="3591"/>
    </location>
</feature>
<feature type="region of interest" description="Disordered" evidence="4">
    <location>
        <begin position="2509"/>
        <end position="2560"/>
    </location>
</feature>
<protein>
    <recommendedName>
        <fullName evidence="5">ATPase dynein-related AAA domain-containing protein</fullName>
    </recommendedName>
</protein>
<name>A0ABP0NR48_9DINO</name>
<feature type="repeat" description="ANK" evidence="3">
    <location>
        <begin position="3526"/>
        <end position="3558"/>
    </location>
</feature>
<evidence type="ECO:0000256" key="3">
    <source>
        <dbReference type="PROSITE-ProRule" id="PRU00023"/>
    </source>
</evidence>
<evidence type="ECO:0000259" key="5">
    <source>
        <dbReference type="Pfam" id="PF07728"/>
    </source>
</evidence>
<evidence type="ECO:0000256" key="2">
    <source>
        <dbReference type="ARBA" id="ARBA00023043"/>
    </source>
</evidence>
<feature type="repeat" description="ANK" evidence="3">
    <location>
        <begin position="4291"/>
        <end position="4323"/>
    </location>
</feature>
<feature type="domain" description="ATPase dynein-related AAA" evidence="5">
    <location>
        <begin position="444"/>
        <end position="589"/>
    </location>
</feature>
<dbReference type="InterPro" id="IPR013320">
    <property type="entry name" value="ConA-like_dom_sf"/>
</dbReference>
<dbReference type="SUPFAM" id="SSF52540">
    <property type="entry name" value="P-loop containing nucleoside triphosphate hydrolases"/>
    <property type="match status" value="4"/>
</dbReference>
<feature type="repeat" description="ANK" evidence="3">
    <location>
        <begin position="3747"/>
        <end position="3779"/>
    </location>
</feature>
<dbReference type="SMART" id="SM00248">
    <property type="entry name" value="ANK"/>
    <property type="match status" value="22"/>
</dbReference>
<evidence type="ECO:0000313" key="7">
    <source>
        <dbReference type="Proteomes" id="UP001642484"/>
    </source>
</evidence>
<keyword evidence="1" id="KW-0677">Repeat</keyword>
<accession>A0ABP0NR48</accession>
<keyword evidence="2 3" id="KW-0040">ANK repeat</keyword>
<dbReference type="InterPro" id="IPR011704">
    <property type="entry name" value="ATPase_dyneun-rel_AAA"/>
</dbReference>
<feature type="repeat" description="ANK" evidence="3">
    <location>
        <begin position="3879"/>
        <end position="3911"/>
    </location>
</feature>
<feature type="repeat" description="ANK" evidence="3">
    <location>
        <begin position="3912"/>
        <end position="3944"/>
    </location>
</feature>
<dbReference type="PRINTS" id="PR01415">
    <property type="entry name" value="ANKYRIN"/>
</dbReference>
<comment type="caution">
    <text evidence="6">The sequence shown here is derived from an EMBL/GenBank/DDBJ whole genome shotgun (WGS) entry which is preliminary data.</text>
</comment>
<feature type="compositionally biased region" description="Polar residues" evidence="4">
    <location>
        <begin position="2543"/>
        <end position="2558"/>
    </location>
</feature>
<feature type="repeat" description="ANK" evidence="3">
    <location>
        <begin position="3718"/>
        <end position="3745"/>
    </location>
</feature>
<dbReference type="SUPFAM" id="SSF48403">
    <property type="entry name" value="Ankyrin repeat"/>
    <property type="match status" value="3"/>
</dbReference>
<feature type="repeat" description="ANK" evidence="3">
    <location>
        <begin position="3980"/>
        <end position="4004"/>
    </location>
</feature>
<feature type="repeat" description="ANK" evidence="3">
    <location>
        <begin position="4131"/>
        <end position="4163"/>
    </location>
</feature>
<feature type="repeat" description="ANK" evidence="3">
    <location>
        <begin position="4198"/>
        <end position="4230"/>
    </location>
</feature>
<feature type="repeat" description="ANK" evidence="3">
    <location>
        <begin position="4325"/>
        <end position="4357"/>
    </location>
</feature>
<evidence type="ECO:0000256" key="4">
    <source>
        <dbReference type="SAM" id="MobiDB-lite"/>
    </source>
</evidence>
<feature type="domain" description="ATPase dynein-related AAA" evidence="5">
    <location>
        <begin position="1806"/>
        <end position="1901"/>
    </location>
</feature>
<sequence>MEAIVSRRLSLRTLPPTSQRKPAKGRVKLLKMDRSWLEGWEASWNHRYDAGGAKCRQLLCSKLLLEKAKILIGTSFDELEKLEKEDWLALKLPLKNVEADKGKEDESGEQHKSCAMVQILKHRPKQEREVMMIVKVESDNTSFTGSSLLHRADHLINTAQVLGSMASCIIFVDRGLKSLHDCHTVKKAFRERVDHLANVKMPPSFLIFAAENSDSDPFPDTDVPLELKDHKPDMFNASRSGPSRFFWHVEFTGWFWWDVAFRKLAEAGQVKSFRAAGREVAPQQTLEAKDLQKLFADRNKLTPGNELTLRDLLQLADMTRHYSDNKAKDRQNIYPGRRSDWDHPDLYRGLRAVLVQGLEDTNQFETQQLDVDGLGTEQLGTEQGTVTQLYAKQLMEKKLKDLNENLQPDERPWQKDKDTQRLPQKIEEAMESLRWCKPTGRAALIEGPHMSGKTVLVKKWSERTKTKVIQAVLHPYTTEQDLFGHMLPNESAQKSQKAGDALAGNAFVWSDGPVRQAAREGCLLHLKGVHLPSPGVLESLNSILCAKPGDQLKLAGRPCEVREGFCVIATMTKMDRGEARLSPAFLSRFLRISVTPELGQDDTQFMLTKWIPTLCPAQATDVKLEIPERQAESDLPVHFGYLSQMLVFYQRMGKWWKEWCKQQHEDPKHQCFESRISGFKSRVSDDNNFARESWDFLVELQSHRMGTSKSDILSDQFKTPIDFSQNVLDRTYRKFVSKKTKWEQIFHLLSTAIIMRMPVILQGKPSTGKTLGLETLLEALAHTENSLEAPGKGSASMSVEDFFGNFIIKGGSSGHCIFQEGPLWRAVRDGGVLIADELNLVSPEVLMALQEVFDMEEEIQNPVNKAKARLDPMFHFFATQNSAALLGRNVLPTHITMRSMIIDVPEYENQQVESILKRLAAKEHTAYLKKHGFAIPMRTVTQRFREKVASLCAEVFKASTKAWTLREMSKLFVRVCADADPEKNFSMHAYVLLGAVQRPKDAEIDASQMTSTDADMLVNCSSLLTQEQLQRMKFGIRTDTISWEFYFGELKKTSDETPDAPDEPLDETPDEPAWISVLHDVPNGVKKTADLVCEMVMGMGKEVVKGLCAAAFALKYQEPVLLEGTSLQDFFGGIEPHNSETYQKHALAWMKQVDADPPADTASMAEIKRSLNRNPTEGIEKSDALLIDSYSKHVFKELEPCDTSGEKEKGQLFPLVERGLMIPFRVGKILLLKNLNEVDAAVLEHLNQLFASRKVTTANSERLAAHSQFQILATVRTPLSSDLSAAMRSRLTVVRLKRDTLSWETTFKADASQDQSPKDFTFPKAMPTLRHLGWASTATSALAALKQTRKVEDDAATALSKQSSTAEIQEMKLQECLRLMKKTSQLFKPGEPGEPGDRTLVLTTELQKDRPDLPRELRITEPMEKILTRLLVFDFLSESAGIFALEHFAVHSIPILNIIGEPGTSKTMTCQVEAVRKGALVLLDEVNLLHETLLAQIAEVVGHSQVLNPEGCSPALQVRDEVLKLPHDGPRPKRPLFVAAMNPVTTGGGRSVLPPWFQELTCSLHVKAPSEDLAEILKSLYIPKREADVETSEAVEAHIGAILEMGGRSGEAKSGQLSLRGLQRLARLHHSQLVAQRKCRKEKQQDEPKEVLKRFSEVLRSDRDFEPVTRDGTGGTGEFSAVASSPKWFQQVLPWATEAGPYILLRGPACSGKSTAITSFAKAQGKELVSINAHAETATTDILGSFMVDGNAFQVGDKVQVRSTSNPLLDGKKGTVLNYDVDNKVCTLLTDARVECVPCDDVKQIDPKRRLSFLDGPLLRATQCENAWLLIENVNMAPPEAIERFNSLGESLPCQLHLLELGSHDGKTPVHPVRSDFRIFFTADPQRPTANRLSDAFLDRCTVIECQSFDKLYKKRCQAADAKSEIENTYLEAVKGLGVVHDVFQRSELLAQSLVELHAAALREEPNTRLYVAQHVCGAPLTARTLRRALTSMEAFSGPEAALELVFGKALLDRVAHKHVHKVSLCAKGLGFHEGSGQDLRSFLETSHGQRYNRILRSLQAMAAKAQVHQQSVLNPEVLRLSIPERITVRLKDGPSLHLSSATVVVKQRAKFEAGYLMGNLQLDEQSADRVCEFFWHLPYGRLNAEWQHAKDEEFISQAFAKPFLEAFIGQATVEAFMGKEAVQVLPEGVPDCKQVSLTVNLDELADERPHGKDSDARFGFHFSMDFAPQQRLTCLGFTMTEAHCRVLNKGPEREPDETENQFASLSGRLDSHLLRAECEFTMTVCRAASTMRVDQLVLKFQAKKLWTLSFSGQLAKVILEQREMALKLSDLMVKRAEITFEYKKEAEKEWSEFVRMVLLASLLDHEKVPGWIDWISCFLKKGEVFCEKMALRSSSLYLKSSIENASGFKVNLATEAEMGTVATAEMHLQSLELIFHQAKDKSSLLLTGVGQFQFDSKTFQSDWNLQIDPHDPEGKGHQLKVRRETLRCHLQNERLVFDDLDQLRKAFEELPPESASSPTKKDAKTESKQLEPTPRTSKVGARTSTARPSTRPSVSTDLRQDWKQKVSDLKVDTWQNHLKELQPIMEATSLREIRVLLLLDHETFAEQVSERAKQELLHILLTVERLRGKVQGCVTGSTLQAAKLPAPLKGLETPREICREFFQAFNFGQFEGSASSIKTDESFHFVLHLTKRSPAEFDKRAVEELKEKTKSKELLVGQIFIASAMTYELVSSEPTQERLDIKQMTSLPHLFLGLLLRAEQKAELKARPSRELREIPEELCDFKQSETAGKFGSFRHKVETDASTDTSKSSSSTKLQLYTRVFPADAVKIDWDHEMNKLEATSEAKLKGAPPDTDRFWSHDEDVQGLVEKFREPLRQLPPNLYTQVAPSKKGKLLSIPGLIQFVATGGANQNIWQARKRGGKVVRSISLVLDPGTFATEDPDEDFYVVALALARACSAENFSISVFHPAYGMLKDQSAGEHSWTEHSRRCFQALCNSNLHEGPYELVGSLLRAAKKLVGDTHAKKAESPDGVRHLLLLTRNSCYDAGSTLADLWRWLRMKQISPCAVCMGMAHGHHPNFETFVHLKSPMDFLGLTKAIFSSGRTEVTPPLELLKEPETEAVRGPGEYYYSDMFLYEKPRDVREEVQQGLEEDSEQAKEQGNPHVWGWCSRDVGNSIKNGTIFQRCSVDNRVDGVRAEGSLPRDSKCFVTFRMIGTHAAVGVGTSDCTLHESGRTYLFGQDEHSWALCFGRGTRNQVKALHNGVGIAAEDAGSTDFTIADEDLNFECMSFAFDITASGEMRVTLPKGKSLTVPFGISPDLEIYVVASTVENGGRITISHQDLNLPDIDFSGWTLHQAAKEGRTDVLKALLQTGDDEDQTDDEEGRTPLHWGAHHGHTNIVKELLAVGAAKDVQDNEGQTAVDLARERDRMQILELLEASDFSGWTLLKAAQEGRVDALKALLDKGSDKVCRNGHQLTTNVGGRHGWRCDGVVMGSRCEVRGKPLSYYCKACDFDLCVNCCFPDQDDGGKTCLHLGAKHGHVNIVEELLAVGAAKDAQDNEGQTPLHVAVIKEHVEIARALLAAGAKKDIQDQQGQRPEDLARERGHMEFLDLVQIQDYLVDGAGTTEVNGLYSKSKRADNGLLVFKNKNGIVLFKYEEYWYFSKDGQSTDQSAGHYYRVQSDASSPPADGWNTTDCPLGDGTSCPTVQPMDLEHEGWTLHKAAKEGQMDVLTALLDKGADKDQKDEDEGGAALHYAALRGHVEIVRALLEAGAEKDIQHHAGWTPLLLAVRSGHVEVVQELVKAGAAKDIKQEDGQTALHFAARESHLEILKELLVAGATKEVQDNEGLTPLLLAAARGHVEIVKELIQAGASNDVKDNAGRTALHFAAREGHMEIVKELLAAGATKDVQDNEGHTVLHSAAKEGHAEIVKELLAAGATKEIQDNNGKTAADLAWKEGETEIVELLEDPAETLARWTVLKAAEKGRLDVLKALLEQGADKDLKDDEGKTALYWAVQKDSMQMVQALLATGAAKDIQTNLGHTALHRAAKKGHVEIVKELLAAGATKEIQDNNGKTAADLASDEDHLEVLELLEEPAAVFSRWTVHKAAAKGRVDVLKALLEKGDDKDLQNDEGQTALHIAANNGHVETVKELLAVGAAHDIQEKDGGWTALHWAARNGHVEIAQELLTAGAEKDSQKSDGWTPLHNAAYRDHVAIVRELLAAGVRKDIKQEDGKTAADIAWDKDHLEVLELLEEPAAVFSRWTVHKAAAKGRVDVLKALLEKGDDKDLQNDKGWTALHLGASKGHVEIVQALLAAGAAKDIQTNTGSDTPLHLAVWNNHVAIVRELLAAGAEKDIKQGTGKTAADLARQKGHTEILELLEASD</sequence>
<dbReference type="Gene3D" id="1.25.40.20">
    <property type="entry name" value="Ankyrin repeat-containing domain"/>
    <property type="match status" value="12"/>
</dbReference>
<dbReference type="PANTHER" id="PTHR24198:SF165">
    <property type="entry name" value="ANKYRIN REPEAT-CONTAINING PROTEIN-RELATED"/>
    <property type="match status" value="1"/>
</dbReference>
<feature type="repeat" description="ANK" evidence="3">
    <location>
        <begin position="3846"/>
        <end position="3878"/>
    </location>
</feature>
<feature type="repeat" description="ANK" evidence="3">
    <location>
        <begin position="4165"/>
        <end position="4197"/>
    </location>
</feature>
<dbReference type="PROSITE" id="PS50088">
    <property type="entry name" value="ANK_REPEAT"/>
    <property type="match status" value="21"/>
</dbReference>
<dbReference type="PROSITE" id="PS50297">
    <property type="entry name" value="ANK_REP_REGION"/>
    <property type="match status" value="17"/>
</dbReference>
<dbReference type="InterPro" id="IPR036770">
    <property type="entry name" value="Ankyrin_rpt-contain_sf"/>
</dbReference>
<feature type="compositionally biased region" description="Basic and acidic residues" evidence="4">
    <location>
        <begin position="2520"/>
        <end position="2530"/>
    </location>
</feature>
<feature type="repeat" description="ANK" evidence="3">
    <location>
        <begin position="3780"/>
        <end position="3812"/>
    </location>
</feature>
<feature type="repeat" description="ANK" evidence="3">
    <location>
        <begin position="3813"/>
        <end position="3845"/>
    </location>
</feature>
<feature type="repeat" description="ANK" evidence="3">
    <location>
        <begin position="4005"/>
        <end position="4037"/>
    </location>
</feature>
<feature type="repeat" description="ANK" evidence="3">
    <location>
        <begin position="4103"/>
        <end position="4130"/>
    </location>
</feature>
<gene>
    <name evidence="6" type="ORF">CCMP2556_LOCUS32544</name>
</gene>
<feature type="repeat" description="ANK" evidence="3">
    <location>
        <begin position="4263"/>
        <end position="4290"/>
    </location>
</feature>
<evidence type="ECO:0000256" key="1">
    <source>
        <dbReference type="ARBA" id="ARBA00022737"/>
    </source>
</evidence>
<dbReference type="Proteomes" id="UP001642484">
    <property type="component" value="Unassembled WGS sequence"/>
</dbReference>
<evidence type="ECO:0000313" key="6">
    <source>
        <dbReference type="EMBL" id="CAK9066282.1"/>
    </source>
</evidence>
<dbReference type="Pfam" id="PF07728">
    <property type="entry name" value="AAA_5"/>
    <property type="match status" value="3"/>
</dbReference>
<dbReference type="Gene3D" id="3.40.50.300">
    <property type="entry name" value="P-loop containing nucleotide triphosphate hydrolases"/>
    <property type="match status" value="4"/>
</dbReference>
<proteinExistence type="predicted"/>
<feature type="repeat" description="ANK" evidence="3">
    <location>
        <begin position="3382"/>
        <end position="3414"/>
    </location>
</feature>
<dbReference type="Pfam" id="PF12796">
    <property type="entry name" value="Ank_2"/>
    <property type="match status" value="7"/>
</dbReference>
<feature type="domain" description="ATPase dynein-related AAA" evidence="5">
    <location>
        <begin position="758"/>
        <end position="891"/>
    </location>
</feature>
<dbReference type="Pfam" id="PF00023">
    <property type="entry name" value="Ank"/>
    <property type="match status" value="2"/>
</dbReference>
<dbReference type="PANTHER" id="PTHR24198">
    <property type="entry name" value="ANKYRIN REPEAT AND PROTEIN KINASE DOMAIN-CONTAINING PROTEIN"/>
    <property type="match status" value="1"/>
</dbReference>
<dbReference type="InterPro" id="IPR027417">
    <property type="entry name" value="P-loop_NTPase"/>
</dbReference>
<dbReference type="InterPro" id="IPR002110">
    <property type="entry name" value="Ankyrin_rpt"/>
</dbReference>
<dbReference type="EMBL" id="CAXAMN010022084">
    <property type="protein sequence ID" value="CAK9066282.1"/>
    <property type="molecule type" value="Genomic_DNA"/>
</dbReference>
<feature type="repeat" description="ANK" evidence="3">
    <location>
        <begin position="3353"/>
        <end position="3380"/>
    </location>
</feature>